<evidence type="ECO:0000256" key="5">
    <source>
        <dbReference type="ARBA" id="ARBA00023004"/>
    </source>
</evidence>
<evidence type="ECO:0000256" key="3">
    <source>
        <dbReference type="ARBA" id="ARBA00022723"/>
    </source>
</evidence>
<dbReference type="GO" id="GO:0043531">
    <property type="term" value="F:ADP binding"/>
    <property type="evidence" value="ECO:0007669"/>
    <property type="project" value="InterPro"/>
</dbReference>
<dbReference type="PANTHER" id="PTHR47990">
    <property type="entry name" value="2-OXOGLUTARATE (2OG) AND FE(II)-DEPENDENT OXYGENASE SUPERFAMILY PROTEIN-RELATED"/>
    <property type="match status" value="1"/>
</dbReference>
<evidence type="ECO:0000256" key="6">
    <source>
        <dbReference type="ARBA" id="ARBA00037909"/>
    </source>
</evidence>
<dbReference type="GO" id="GO:0046872">
    <property type="term" value="F:metal ion binding"/>
    <property type="evidence" value="ECO:0007669"/>
    <property type="project" value="UniProtKB-KW"/>
</dbReference>
<dbReference type="SUPFAM" id="SSF52540">
    <property type="entry name" value="P-loop containing nucleoside triphosphate hydrolases"/>
    <property type="match status" value="1"/>
</dbReference>
<dbReference type="FunFam" id="2.60.120.330:FF:000003">
    <property type="entry name" value="Gibberellin 20 oxidase 2"/>
    <property type="match status" value="1"/>
</dbReference>
<sequence length="697" mass="79010">MAIDCMIKTTSNMPSLKEDQRKSFVFDASVLKHESNIPQQFIWPDHEKPNSQKSKELEVPLVDLGGFLSGRSSSAKEASSLVGEACQKHGFFLVVNHGVDENLISDAQRYMDLFFELPLSVKQRAQRKVGESCGYASSFTGRFSSKLPWKETLSFRFSAEENASNIVKDYFENTMGEEFIRLGKVYQEYCNAMSRLSLGIMELLGMSLGVSRAYYKEFFEEHNSIMRLNYYPPCQKPDLTLGTGPHCDPTSLTILHQDNVGGLEVFVDNEWRLIAPSSNAFVVNIGDTFMALSNGRYKSCLHRAVVNSKTTRKSLAFFLCPKKDKVVIPPKELVDENNPRIYPDFTWSTFLEFTQKHYRADKNTLQAFSTWGVNNAQPELQASSSKNASEGKDVITTSGETQIKPSVPTKVNESEHEDKFLDLLQIMLVLDKRTLLDQLNAFETEEQIVQTEQAIVPVNKASGGNNQNGFKSRNKIFNDALKFLQHDDGKTQVIALCGMGGVGKTTLMNQLKEAAKNEKMFQWIMVLIIGKSSNLFAHQNAIAVHTGEPLTKTDEKLRATYFSKRFREFSEHKEKSLVILDDVWEKIKLKDIGLAGALPNGEISNKLIDIELKMDSTLATEDERVERIQLLRDLNDIDRLESLDLLQKSRLKWAAEGDENSKFFHGLLKQKRSRQSIQGIMLDGEWISNPISHRREY</sequence>
<dbReference type="Gene3D" id="2.60.120.330">
    <property type="entry name" value="B-lactam Antibiotic, Isopenicillin N Synthase, Chain"/>
    <property type="match status" value="1"/>
</dbReference>
<accession>A0A2U1NH25</accession>
<dbReference type="InterPro" id="IPR027443">
    <property type="entry name" value="IPNS-like_sf"/>
</dbReference>
<evidence type="ECO:0000313" key="11">
    <source>
        <dbReference type="Proteomes" id="UP000245207"/>
    </source>
</evidence>
<keyword evidence="4" id="KW-0560">Oxidoreductase</keyword>
<comment type="similarity">
    <text evidence="7">Belongs to the iron/ascorbate-dependent oxidoreductase family. GA20OX subfamily.</text>
</comment>
<evidence type="ECO:0000256" key="1">
    <source>
        <dbReference type="ARBA" id="ARBA00001961"/>
    </source>
</evidence>
<dbReference type="InterPro" id="IPR026992">
    <property type="entry name" value="DIOX_N"/>
</dbReference>
<comment type="catalytic activity">
    <reaction evidence="8">
        <text>gibberellin A12 + 2 2-oxoglutarate + 3 O2 + H(+) = gibberellin A9 + 2 succinate + 3 CO2 + 2 H2O</text>
        <dbReference type="Rhea" id="RHEA:60772"/>
        <dbReference type="ChEBI" id="CHEBI:15377"/>
        <dbReference type="ChEBI" id="CHEBI:15378"/>
        <dbReference type="ChEBI" id="CHEBI:15379"/>
        <dbReference type="ChEBI" id="CHEBI:16526"/>
        <dbReference type="ChEBI" id="CHEBI:16810"/>
        <dbReference type="ChEBI" id="CHEBI:30031"/>
        <dbReference type="ChEBI" id="CHEBI:58627"/>
        <dbReference type="ChEBI" id="CHEBI:73255"/>
    </reaction>
    <physiologicalReaction direction="left-to-right" evidence="8">
        <dbReference type="Rhea" id="RHEA:60773"/>
    </physiologicalReaction>
</comment>
<keyword evidence="11" id="KW-1185">Reference proteome</keyword>
<dbReference type="PRINTS" id="PR00682">
    <property type="entry name" value="IPNSYNTHASE"/>
</dbReference>
<name>A0A2U1NH25_ARTAN</name>
<dbReference type="AlphaFoldDB" id="A0A2U1NH25"/>
<feature type="domain" description="Fe2OG dioxygenase" evidence="9">
    <location>
        <begin position="221"/>
        <end position="321"/>
    </location>
</feature>
<dbReference type="InterPro" id="IPR002182">
    <property type="entry name" value="NB-ARC"/>
</dbReference>
<evidence type="ECO:0000256" key="2">
    <source>
        <dbReference type="ARBA" id="ARBA00004972"/>
    </source>
</evidence>
<dbReference type="Pfam" id="PF00931">
    <property type="entry name" value="NB-ARC"/>
    <property type="match status" value="1"/>
</dbReference>
<comment type="caution">
    <text evidence="10">The sequence shown here is derived from an EMBL/GenBank/DDBJ whole genome shotgun (WGS) entry which is preliminary data.</text>
</comment>
<organism evidence="10 11">
    <name type="scientific">Artemisia annua</name>
    <name type="common">Sweet wormwood</name>
    <dbReference type="NCBI Taxonomy" id="35608"/>
    <lineage>
        <taxon>Eukaryota</taxon>
        <taxon>Viridiplantae</taxon>
        <taxon>Streptophyta</taxon>
        <taxon>Embryophyta</taxon>
        <taxon>Tracheophyta</taxon>
        <taxon>Spermatophyta</taxon>
        <taxon>Magnoliopsida</taxon>
        <taxon>eudicotyledons</taxon>
        <taxon>Gunneridae</taxon>
        <taxon>Pentapetalae</taxon>
        <taxon>asterids</taxon>
        <taxon>campanulids</taxon>
        <taxon>Asterales</taxon>
        <taxon>Asteraceae</taxon>
        <taxon>Asteroideae</taxon>
        <taxon>Anthemideae</taxon>
        <taxon>Artemisiinae</taxon>
        <taxon>Artemisia</taxon>
    </lineage>
</organism>
<comment type="cofactor">
    <cofactor evidence="1">
        <name>L-ascorbate</name>
        <dbReference type="ChEBI" id="CHEBI:38290"/>
    </cofactor>
</comment>
<dbReference type="InterPro" id="IPR044861">
    <property type="entry name" value="IPNS-like_FE2OG_OXY"/>
</dbReference>
<dbReference type="GO" id="GO:0009686">
    <property type="term" value="P:gibberellin biosynthetic process"/>
    <property type="evidence" value="ECO:0007669"/>
    <property type="project" value="UniProtKB-ARBA"/>
</dbReference>
<dbReference type="InterPro" id="IPR027417">
    <property type="entry name" value="P-loop_NTPase"/>
</dbReference>
<dbReference type="EMBL" id="PKPP01002843">
    <property type="protein sequence ID" value="PWA72778.1"/>
    <property type="molecule type" value="Genomic_DNA"/>
</dbReference>
<keyword evidence="5" id="KW-0408">Iron</keyword>
<evidence type="ECO:0000256" key="8">
    <source>
        <dbReference type="ARBA" id="ARBA00050508"/>
    </source>
</evidence>
<keyword evidence="3" id="KW-0479">Metal-binding</keyword>
<dbReference type="Gene3D" id="3.40.50.300">
    <property type="entry name" value="P-loop containing nucleotide triphosphate hydrolases"/>
    <property type="match status" value="1"/>
</dbReference>
<gene>
    <name evidence="10" type="ORF">CTI12_AA267570</name>
</gene>
<comment type="pathway">
    <text evidence="6">Plant hormone biosynthesis; gibberellin biosynthesis.</text>
</comment>
<dbReference type="InterPro" id="IPR005123">
    <property type="entry name" value="Oxoglu/Fe-dep_dioxygenase_dom"/>
</dbReference>
<dbReference type="SUPFAM" id="SSF51197">
    <property type="entry name" value="Clavaminate synthase-like"/>
    <property type="match status" value="1"/>
</dbReference>
<dbReference type="PROSITE" id="PS51471">
    <property type="entry name" value="FE2OG_OXY"/>
    <property type="match status" value="1"/>
</dbReference>
<dbReference type="Proteomes" id="UP000245207">
    <property type="component" value="Unassembled WGS sequence"/>
</dbReference>
<dbReference type="STRING" id="35608.A0A2U1NH25"/>
<evidence type="ECO:0000313" key="10">
    <source>
        <dbReference type="EMBL" id="PWA72778.1"/>
    </source>
</evidence>
<comment type="pathway">
    <text evidence="2">Hormone biosynthesis.</text>
</comment>
<dbReference type="OrthoDB" id="288590at2759"/>
<evidence type="ECO:0000259" key="9">
    <source>
        <dbReference type="PROSITE" id="PS51471"/>
    </source>
</evidence>
<protein>
    <submittedName>
        <fullName evidence="10">Gibberellin 20-oxidase1</fullName>
    </submittedName>
</protein>
<proteinExistence type="inferred from homology"/>
<dbReference type="GO" id="GO:0045544">
    <property type="term" value="F:gibberellin 20-oxidase activity"/>
    <property type="evidence" value="ECO:0007669"/>
    <property type="project" value="UniProtKB-ARBA"/>
</dbReference>
<dbReference type="InterPro" id="IPR050231">
    <property type="entry name" value="Iron_ascorbate_oxido_reductase"/>
</dbReference>
<evidence type="ECO:0000256" key="4">
    <source>
        <dbReference type="ARBA" id="ARBA00023002"/>
    </source>
</evidence>
<evidence type="ECO:0000256" key="7">
    <source>
        <dbReference type="ARBA" id="ARBA00043997"/>
    </source>
</evidence>
<dbReference type="Pfam" id="PF03171">
    <property type="entry name" value="2OG-FeII_Oxy"/>
    <property type="match status" value="1"/>
</dbReference>
<reference evidence="10 11" key="1">
    <citation type="journal article" date="2018" name="Mol. Plant">
        <title>The genome of Artemisia annua provides insight into the evolution of Asteraceae family and artemisinin biosynthesis.</title>
        <authorList>
            <person name="Shen Q."/>
            <person name="Zhang L."/>
            <person name="Liao Z."/>
            <person name="Wang S."/>
            <person name="Yan T."/>
            <person name="Shi P."/>
            <person name="Liu M."/>
            <person name="Fu X."/>
            <person name="Pan Q."/>
            <person name="Wang Y."/>
            <person name="Lv Z."/>
            <person name="Lu X."/>
            <person name="Zhang F."/>
            <person name="Jiang W."/>
            <person name="Ma Y."/>
            <person name="Chen M."/>
            <person name="Hao X."/>
            <person name="Li L."/>
            <person name="Tang Y."/>
            <person name="Lv G."/>
            <person name="Zhou Y."/>
            <person name="Sun X."/>
            <person name="Brodelius P.E."/>
            <person name="Rose J.K.C."/>
            <person name="Tang K."/>
        </authorList>
    </citation>
    <scope>NUCLEOTIDE SEQUENCE [LARGE SCALE GENOMIC DNA]</scope>
    <source>
        <strain evidence="11">cv. Huhao1</strain>
        <tissue evidence="10">Leaf</tissue>
    </source>
</reference>
<dbReference type="Pfam" id="PF14226">
    <property type="entry name" value="DIOX_N"/>
    <property type="match status" value="1"/>
</dbReference>